<proteinExistence type="predicted"/>
<dbReference type="eggNOG" id="COG2333">
    <property type="taxonomic scope" value="Bacteria"/>
</dbReference>
<evidence type="ECO:0000259" key="11">
    <source>
        <dbReference type="SMART" id="SM00849"/>
    </source>
</evidence>
<dbReference type="InterPro" id="IPR001279">
    <property type="entry name" value="Metallo-B-lactamas"/>
</dbReference>
<evidence type="ECO:0000256" key="1">
    <source>
        <dbReference type="ARBA" id="ARBA00004651"/>
    </source>
</evidence>
<keyword evidence="4 10" id="KW-1133">Transmembrane helix</keyword>
<feature type="transmembrane region" description="Helical" evidence="10">
    <location>
        <begin position="384"/>
        <end position="406"/>
    </location>
</feature>
<evidence type="ECO:0000256" key="8">
    <source>
        <dbReference type="ARBA" id="ARBA00048505"/>
    </source>
</evidence>
<dbReference type="PANTHER" id="PTHR30619">
    <property type="entry name" value="DNA INTERNALIZATION/COMPETENCE PROTEIN COMEC/REC2"/>
    <property type="match status" value="1"/>
</dbReference>
<organism evidence="12 13">
    <name type="scientific">Paenibacillus graminis</name>
    <dbReference type="NCBI Taxonomy" id="189425"/>
    <lineage>
        <taxon>Bacteria</taxon>
        <taxon>Bacillati</taxon>
        <taxon>Bacillota</taxon>
        <taxon>Bacilli</taxon>
        <taxon>Bacillales</taxon>
        <taxon>Paenibacillaceae</taxon>
        <taxon>Paenibacillus</taxon>
    </lineage>
</organism>
<comment type="catalytic activity">
    <reaction evidence="6">
        <text>3',5'-cyclic CMP + H2O = CMP + H(+)</text>
        <dbReference type="Rhea" id="RHEA:72675"/>
        <dbReference type="ChEBI" id="CHEBI:15377"/>
        <dbReference type="ChEBI" id="CHEBI:15378"/>
        <dbReference type="ChEBI" id="CHEBI:58003"/>
        <dbReference type="ChEBI" id="CHEBI:60377"/>
    </reaction>
    <physiologicalReaction direction="left-to-right" evidence="6">
        <dbReference type="Rhea" id="RHEA:72676"/>
    </physiologicalReaction>
</comment>
<dbReference type="HOGENOM" id="CLU_010363_2_1_9"/>
<dbReference type="NCBIfam" id="TIGR00360">
    <property type="entry name" value="ComEC_N-term"/>
    <property type="match status" value="1"/>
</dbReference>
<name>A0A089MGD1_9BACL</name>
<feature type="domain" description="Metallo-beta-lactamase" evidence="11">
    <location>
        <begin position="632"/>
        <end position="858"/>
    </location>
</feature>
<keyword evidence="2" id="KW-1003">Cell membrane</keyword>
<evidence type="ECO:0000256" key="2">
    <source>
        <dbReference type="ARBA" id="ARBA00022475"/>
    </source>
</evidence>
<evidence type="ECO:0000256" key="3">
    <source>
        <dbReference type="ARBA" id="ARBA00022692"/>
    </source>
</evidence>
<evidence type="ECO:0000313" key="12">
    <source>
        <dbReference type="EMBL" id="AIQ70568.1"/>
    </source>
</evidence>
<reference evidence="12 13" key="1">
    <citation type="submission" date="2014-08" db="EMBL/GenBank/DDBJ databases">
        <title>Comparative genomics of the Paenibacillus odorifer group.</title>
        <authorList>
            <person name="den Bakker H.C."/>
            <person name="Tsai Y.-C."/>
            <person name="Martin N."/>
            <person name="Korlach J."/>
            <person name="Wiedmann M."/>
        </authorList>
    </citation>
    <scope>NUCLEOTIDE SEQUENCE [LARGE SCALE GENOMIC DNA]</scope>
    <source>
        <strain evidence="12 13">DSM 15220</strain>
    </source>
</reference>
<dbReference type="InterPro" id="IPR036866">
    <property type="entry name" value="RibonucZ/Hydroxyglut_hydro"/>
</dbReference>
<dbReference type="Gene3D" id="3.60.15.10">
    <property type="entry name" value="Ribonuclease Z/Hydroxyacylglutathione hydrolase-like"/>
    <property type="match status" value="1"/>
</dbReference>
<feature type="transmembrane region" description="Helical" evidence="10">
    <location>
        <begin position="592"/>
        <end position="611"/>
    </location>
</feature>
<evidence type="ECO:0000313" key="13">
    <source>
        <dbReference type="Proteomes" id="UP000029500"/>
    </source>
</evidence>
<accession>A0A089MGD1</accession>
<evidence type="ECO:0000256" key="6">
    <source>
        <dbReference type="ARBA" id="ARBA00034221"/>
    </source>
</evidence>
<feature type="transmembrane region" description="Helical" evidence="10">
    <location>
        <begin position="509"/>
        <end position="531"/>
    </location>
</feature>
<dbReference type="InterPro" id="IPR004477">
    <property type="entry name" value="ComEC_N"/>
</dbReference>
<sequence length="912" mass="98487">MFSGYKLLIYTAGCLLLLAICAVRGRSGWKISVVLGLSLFAATLYWEWNEGRNASLLPLVLGQSMAELNETYVTVEGQIVSPVERDGDRVDFTVKLSRMGLGGTGADSAMSATGAEENKRGSAGKLKDTRKTGEGQQQDAGTQADDPGQQMELGQEEVAGELIAVQITLQVESEIAVAGGWKRGDRVAVQGELKQPGEARNFGGFDYRAYLRTQRIHWLLKGEGTASVQAVPPDSWGPSSLLRWNDGVRTALGAEMDRLFHEPHAGYMKGLVLGIPDDLDEETFKQFSQLGLTHILAISGMHVAVVVGVILFLLQRLRLTRETALTVTILLVPVYVLLSGAGPSIVRAGIMSMIALLAARFGMLKDGMNILAAAALMMLVWNPYLLLSVSFQLSFLVTAGLMVYVPLVNPLLCRLPRWLGGAVSVTLIAQLVSFPLTIYYFNQFSLLSFAANLVLVPFITFLVLPLGTLALLLGRLWEAAAGVIAHAAELMNDATFRAVEWTNGFSGGVLIWGSPSLLWMGMYYGLLYGILYAMKRRAEARLAPQVMEDETKPLTEPDQPQDGRGKRVWAAGIWGGAGESLQPNPFQMPESMGWSGLSALLCAVGLALLLYRGYHSEQLGGAGAISYLDVGQGDSILITTPGGAHLLVDGGGTVSFGKKEEWRARRSPFEVGAKTLLPLLKQRGIHRLDAIILTHGDQDHAGGLQAVLEGMPVSALLFNGTLAKGDTYSKLMNTALAAGVRLYPVQQGQALTPDDKTELMFLWPDPHKAGEAELPAVEDQNHKSVAFRLEMNGRSFLFTGDMDKAAEEAILLEGMQAGISSSAPIDVLKVAHHGSKTATGADWLEFWSPGAAVISAGVNNLYGHPNGDVLKRLADSSTAVYRTDLQGEIQMEVRRERIAVRHKLEPGNRAVE</sequence>
<dbReference type="GO" id="GO:0005886">
    <property type="term" value="C:plasma membrane"/>
    <property type="evidence" value="ECO:0007669"/>
    <property type="project" value="UniProtKB-SubCell"/>
</dbReference>
<dbReference type="eggNOG" id="COG0658">
    <property type="taxonomic scope" value="Bacteria"/>
</dbReference>
<dbReference type="EMBL" id="CP009287">
    <property type="protein sequence ID" value="AIQ70568.1"/>
    <property type="molecule type" value="Genomic_DNA"/>
</dbReference>
<feature type="transmembrane region" description="Helical" evidence="10">
    <location>
        <begin position="321"/>
        <end position="338"/>
    </location>
</feature>
<evidence type="ECO:0000256" key="7">
    <source>
        <dbReference type="ARBA" id="ARBA00034301"/>
    </source>
</evidence>
<dbReference type="SMART" id="SM00849">
    <property type="entry name" value="Lactamase_B"/>
    <property type="match status" value="1"/>
</dbReference>
<evidence type="ECO:0000256" key="10">
    <source>
        <dbReference type="SAM" id="Phobius"/>
    </source>
</evidence>
<dbReference type="STRING" id="189425.PGRAT_25225"/>
<dbReference type="InterPro" id="IPR052159">
    <property type="entry name" value="Competence_DNA_uptake"/>
</dbReference>
<feature type="compositionally biased region" description="Basic and acidic residues" evidence="9">
    <location>
        <begin position="116"/>
        <end position="133"/>
    </location>
</feature>
<dbReference type="PANTHER" id="PTHR30619:SF1">
    <property type="entry name" value="RECOMBINATION PROTEIN 2"/>
    <property type="match status" value="1"/>
</dbReference>
<feature type="compositionally biased region" description="Low complexity" evidence="9">
    <location>
        <begin position="135"/>
        <end position="149"/>
    </location>
</feature>
<feature type="transmembrane region" description="Helical" evidence="10">
    <location>
        <begin position="418"/>
        <end position="441"/>
    </location>
</feature>
<gene>
    <name evidence="12" type="ORF">PGRAT_25225</name>
</gene>
<keyword evidence="3 10" id="KW-0812">Transmembrane</keyword>
<dbReference type="InterPro" id="IPR025405">
    <property type="entry name" value="DUF4131"/>
</dbReference>
<dbReference type="KEGG" id="pgm:PGRAT_25225"/>
<dbReference type="Proteomes" id="UP000029500">
    <property type="component" value="Chromosome"/>
</dbReference>
<comment type="function">
    <text evidence="7">Counteracts the endogenous Pycsar antiviral defense system. Phosphodiesterase that enables metal-dependent hydrolysis of host cyclic nucleotide Pycsar defense signals such as cCMP and cUMP.</text>
</comment>
<dbReference type="InterPro" id="IPR035681">
    <property type="entry name" value="ComA-like_MBL"/>
</dbReference>
<keyword evidence="13" id="KW-1185">Reference proteome</keyword>
<dbReference type="AlphaFoldDB" id="A0A089MGD1"/>
<dbReference type="CDD" id="cd07731">
    <property type="entry name" value="ComA-like_MBL-fold"/>
    <property type="match status" value="1"/>
</dbReference>
<protein>
    <recommendedName>
        <fullName evidence="11">Metallo-beta-lactamase domain-containing protein</fullName>
    </recommendedName>
</protein>
<keyword evidence="5 10" id="KW-0472">Membrane</keyword>
<comment type="subcellular location">
    <subcellularLocation>
        <location evidence="1">Cell membrane</location>
        <topology evidence="1">Multi-pass membrane protein</topology>
    </subcellularLocation>
</comment>
<feature type="region of interest" description="Disordered" evidence="9">
    <location>
        <begin position="105"/>
        <end position="149"/>
    </location>
</feature>
<evidence type="ECO:0000256" key="4">
    <source>
        <dbReference type="ARBA" id="ARBA00022989"/>
    </source>
</evidence>
<evidence type="ECO:0000256" key="9">
    <source>
        <dbReference type="SAM" id="MobiDB-lite"/>
    </source>
</evidence>
<dbReference type="SUPFAM" id="SSF56281">
    <property type="entry name" value="Metallo-hydrolase/oxidoreductase"/>
    <property type="match status" value="1"/>
</dbReference>
<feature type="transmembrane region" description="Helical" evidence="10">
    <location>
        <begin position="453"/>
        <end position="473"/>
    </location>
</feature>
<feature type="transmembrane region" description="Helical" evidence="10">
    <location>
        <begin position="292"/>
        <end position="314"/>
    </location>
</feature>
<comment type="catalytic activity">
    <reaction evidence="8">
        <text>3',5'-cyclic UMP + H2O = UMP + H(+)</text>
        <dbReference type="Rhea" id="RHEA:70575"/>
        <dbReference type="ChEBI" id="CHEBI:15377"/>
        <dbReference type="ChEBI" id="CHEBI:15378"/>
        <dbReference type="ChEBI" id="CHEBI:57865"/>
        <dbReference type="ChEBI" id="CHEBI:184387"/>
    </reaction>
    <physiologicalReaction direction="left-to-right" evidence="8">
        <dbReference type="Rhea" id="RHEA:70576"/>
    </physiologicalReaction>
</comment>
<dbReference type="OrthoDB" id="9761531at2"/>
<evidence type="ECO:0000256" key="5">
    <source>
        <dbReference type="ARBA" id="ARBA00023136"/>
    </source>
</evidence>
<dbReference type="Pfam" id="PF00753">
    <property type="entry name" value="Lactamase_B"/>
    <property type="match status" value="1"/>
</dbReference>
<dbReference type="Pfam" id="PF03772">
    <property type="entry name" value="Competence"/>
    <property type="match status" value="1"/>
</dbReference>
<dbReference type="Pfam" id="PF13567">
    <property type="entry name" value="DUF4131"/>
    <property type="match status" value="1"/>
</dbReference>